<dbReference type="FunCoup" id="A0A7R8V1T7">
    <property type="interactions" value="215"/>
</dbReference>
<dbReference type="GO" id="GO:0016020">
    <property type="term" value="C:membrane"/>
    <property type="evidence" value="ECO:0007669"/>
    <property type="project" value="UniProtKB-SubCell"/>
</dbReference>
<dbReference type="PANTHER" id="PTHR11266">
    <property type="entry name" value="PEROXISOMAL MEMBRANE PROTEIN 2, PXMP2 MPV17"/>
    <property type="match status" value="1"/>
</dbReference>
<dbReference type="EMBL" id="LR899013">
    <property type="protein sequence ID" value="CAD7090084.1"/>
    <property type="molecule type" value="Genomic_DNA"/>
</dbReference>
<dbReference type="InParanoid" id="A0A7R8V1T7"/>
<protein>
    <recommendedName>
        <fullName evidence="9">Mpv17-like protein</fullName>
    </recommendedName>
</protein>
<gene>
    <name evidence="7" type="ORF">HERILL_LOCUS12593</name>
</gene>
<keyword evidence="8" id="KW-1185">Reference proteome</keyword>
<dbReference type="Pfam" id="PF04117">
    <property type="entry name" value="Mpv17_PMP22"/>
    <property type="match status" value="1"/>
</dbReference>
<dbReference type="Proteomes" id="UP000594454">
    <property type="component" value="Chromosome 5"/>
</dbReference>
<keyword evidence="3 6" id="KW-0812">Transmembrane</keyword>
<dbReference type="OrthoDB" id="430207at2759"/>
<comment type="similarity">
    <text evidence="2 6">Belongs to the peroxisomal membrane protein PXMP2/4 family.</text>
</comment>
<dbReference type="PANTHER" id="PTHR11266:SF75">
    <property type="entry name" value="IP10007P-RELATED"/>
    <property type="match status" value="1"/>
</dbReference>
<evidence type="ECO:0000256" key="2">
    <source>
        <dbReference type="ARBA" id="ARBA00006824"/>
    </source>
</evidence>
<reference evidence="7 8" key="1">
    <citation type="submission" date="2020-11" db="EMBL/GenBank/DDBJ databases">
        <authorList>
            <person name="Wallbank WR R."/>
            <person name="Pardo Diaz C."/>
            <person name="Kozak K."/>
            <person name="Martin S."/>
            <person name="Jiggins C."/>
            <person name="Moest M."/>
            <person name="Warren A I."/>
            <person name="Generalovic N T."/>
            <person name="Byers J.R.P. K."/>
            <person name="Montejo-Kovacevich G."/>
            <person name="Yen C E."/>
        </authorList>
    </citation>
    <scope>NUCLEOTIDE SEQUENCE [LARGE SCALE GENOMIC DNA]</scope>
</reference>
<evidence type="ECO:0000256" key="5">
    <source>
        <dbReference type="ARBA" id="ARBA00023136"/>
    </source>
</evidence>
<evidence type="ECO:0000256" key="6">
    <source>
        <dbReference type="RuleBase" id="RU363053"/>
    </source>
</evidence>
<dbReference type="GO" id="GO:0005739">
    <property type="term" value="C:mitochondrion"/>
    <property type="evidence" value="ECO:0007669"/>
    <property type="project" value="TreeGrafter"/>
</dbReference>
<name>A0A7R8V1T7_HERIL</name>
<keyword evidence="5 6" id="KW-0472">Membrane</keyword>
<dbReference type="InterPro" id="IPR007248">
    <property type="entry name" value="Mpv17_PMP22"/>
</dbReference>
<evidence type="ECO:0000313" key="7">
    <source>
        <dbReference type="EMBL" id="CAD7090084.1"/>
    </source>
</evidence>
<comment type="subcellular location">
    <subcellularLocation>
        <location evidence="1">Membrane</location>
        <topology evidence="1">Multi-pass membrane protein</topology>
    </subcellularLocation>
</comment>
<evidence type="ECO:0000256" key="3">
    <source>
        <dbReference type="ARBA" id="ARBA00022692"/>
    </source>
</evidence>
<proteinExistence type="inferred from homology"/>
<organism evidence="7 8">
    <name type="scientific">Hermetia illucens</name>
    <name type="common">Black soldier fly</name>
    <dbReference type="NCBI Taxonomy" id="343691"/>
    <lineage>
        <taxon>Eukaryota</taxon>
        <taxon>Metazoa</taxon>
        <taxon>Ecdysozoa</taxon>
        <taxon>Arthropoda</taxon>
        <taxon>Hexapoda</taxon>
        <taxon>Insecta</taxon>
        <taxon>Pterygota</taxon>
        <taxon>Neoptera</taxon>
        <taxon>Endopterygota</taxon>
        <taxon>Diptera</taxon>
        <taxon>Brachycera</taxon>
        <taxon>Stratiomyomorpha</taxon>
        <taxon>Stratiomyidae</taxon>
        <taxon>Hermetiinae</taxon>
        <taxon>Hermetia</taxon>
    </lineage>
</organism>
<dbReference type="OMA" id="AYMKTRH"/>
<sequence length="185" mass="21279">MSSISLKLTNLRAFLSKRPLVKGMVAYTVLWPTSSLVQQTIEGKTWNTYDWKRCFRFAVFGGLFVAPTLYGWVRFTSVMWPRTNLKTAISKALVDQVSYGPFAISSFYVGMSLLELKSFDESIQECKNKFFPTWKVAALVWPVLQTINFSLIPEGNRVVFVSICSVLWTTFLAYMKRLDKLKQEQ</sequence>
<evidence type="ECO:0000256" key="4">
    <source>
        <dbReference type="ARBA" id="ARBA00022989"/>
    </source>
</evidence>
<evidence type="ECO:0000313" key="8">
    <source>
        <dbReference type="Proteomes" id="UP000594454"/>
    </source>
</evidence>
<dbReference type="AlphaFoldDB" id="A0A7R8V1T7"/>
<evidence type="ECO:0008006" key="9">
    <source>
        <dbReference type="Google" id="ProtNLM"/>
    </source>
</evidence>
<evidence type="ECO:0000256" key="1">
    <source>
        <dbReference type="ARBA" id="ARBA00004141"/>
    </source>
</evidence>
<feature type="transmembrane region" description="Helical" evidence="6">
    <location>
        <begin position="54"/>
        <end position="73"/>
    </location>
</feature>
<accession>A0A7R8V1T7</accession>
<feature type="transmembrane region" description="Helical" evidence="6">
    <location>
        <begin position="158"/>
        <end position="175"/>
    </location>
</feature>
<keyword evidence="4 6" id="KW-1133">Transmembrane helix</keyword>